<keyword evidence="11" id="KW-1185">Reference proteome</keyword>
<keyword evidence="10" id="KW-0812">Transmembrane</keyword>
<evidence type="ECO:0000256" key="8">
    <source>
        <dbReference type="ARBA" id="ARBA00023160"/>
    </source>
</evidence>
<accession>A0A914QAI4</accession>
<dbReference type="GO" id="GO:0006694">
    <property type="term" value="P:steroid biosynthetic process"/>
    <property type="evidence" value="ECO:0007669"/>
    <property type="project" value="UniProtKB-KW"/>
</dbReference>
<evidence type="ECO:0000256" key="10">
    <source>
        <dbReference type="SAM" id="Phobius"/>
    </source>
</evidence>
<evidence type="ECO:0000256" key="3">
    <source>
        <dbReference type="ARBA" id="ARBA00022832"/>
    </source>
</evidence>
<dbReference type="PANTHER" id="PTHR43086:SF2">
    <property type="entry name" value="HYDROXYSTEROID DEHYDROGENASE-LIKE PROTEIN 1"/>
    <property type="match status" value="1"/>
</dbReference>
<dbReference type="PIRSF" id="PIRSF000126">
    <property type="entry name" value="11-beta-HSD1"/>
    <property type="match status" value="1"/>
</dbReference>
<dbReference type="Pfam" id="PF00106">
    <property type="entry name" value="adh_short"/>
    <property type="match status" value="1"/>
</dbReference>
<keyword evidence="2" id="KW-0444">Lipid biosynthesis</keyword>
<organism evidence="11 12">
    <name type="scientific">Panagrolaimus davidi</name>
    <dbReference type="NCBI Taxonomy" id="227884"/>
    <lineage>
        <taxon>Eukaryota</taxon>
        <taxon>Metazoa</taxon>
        <taxon>Ecdysozoa</taxon>
        <taxon>Nematoda</taxon>
        <taxon>Chromadorea</taxon>
        <taxon>Rhabditida</taxon>
        <taxon>Tylenchina</taxon>
        <taxon>Panagrolaimomorpha</taxon>
        <taxon>Panagrolaimoidea</taxon>
        <taxon>Panagrolaimidae</taxon>
        <taxon>Panagrolaimus</taxon>
    </lineage>
</organism>
<keyword evidence="5" id="KW-0752">Steroid biosynthesis</keyword>
<proteinExistence type="inferred from homology"/>
<dbReference type="Proteomes" id="UP000887578">
    <property type="component" value="Unplaced"/>
</dbReference>
<evidence type="ECO:0000256" key="2">
    <source>
        <dbReference type="ARBA" id="ARBA00022516"/>
    </source>
</evidence>
<keyword evidence="10" id="KW-1133">Transmembrane helix</keyword>
<dbReference type="InterPro" id="IPR002347">
    <property type="entry name" value="SDR_fam"/>
</dbReference>
<keyword evidence="3" id="KW-0276">Fatty acid metabolism</keyword>
<protein>
    <submittedName>
        <fullName evidence="12">Steroid dehydrogenase</fullName>
    </submittedName>
</protein>
<dbReference type="WBParaSite" id="PDA_v2.g26188.t1">
    <property type="protein sequence ID" value="PDA_v2.g26188.t1"/>
    <property type="gene ID" value="PDA_v2.g26188"/>
</dbReference>
<dbReference type="PRINTS" id="PR00080">
    <property type="entry name" value="SDRFAMILY"/>
</dbReference>
<dbReference type="InterPro" id="IPR020904">
    <property type="entry name" value="Sc_DH/Rdtase_CS"/>
</dbReference>
<dbReference type="GO" id="GO:0005783">
    <property type="term" value="C:endoplasmic reticulum"/>
    <property type="evidence" value="ECO:0007669"/>
    <property type="project" value="TreeGrafter"/>
</dbReference>
<evidence type="ECO:0000256" key="4">
    <source>
        <dbReference type="ARBA" id="ARBA00022857"/>
    </source>
</evidence>
<keyword evidence="6" id="KW-0560">Oxidoreductase</keyword>
<comment type="similarity">
    <text evidence="9">Belongs to the short-chain dehydrogenases/reductases (SDR) family. 17-beta-HSD 3 subfamily.</text>
</comment>
<evidence type="ECO:0000313" key="11">
    <source>
        <dbReference type="Proteomes" id="UP000887578"/>
    </source>
</evidence>
<dbReference type="InterPro" id="IPR036291">
    <property type="entry name" value="NAD(P)-bd_dom_sf"/>
</dbReference>
<evidence type="ECO:0000256" key="1">
    <source>
        <dbReference type="ARBA" id="ARBA00005194"/>
    </source>
</evidence>
<dbReference type="PANTHER" id="PTHR43086">
    <property type="entry name" value="VERY-LONG-CHAIN 3-OXOOACYL-COA REDUCTASE"/>
    <property type="match status" value="1"/>
</dbReference>
<dbReference type="PROSITE" id="PS00061">
    <property type="entry name" value="ADH_SHORT"/>
    <property type="match status" value="1"/>
</dbReference>
<dbReference type="AlphaFoldDB" id="A0A914QAI4"/>
<keyword evidence="8" id="KW-0275">Fatty acid biosynthesis</keyword>
<feature type="transmembrane region" description="Helical" evidence="10">
    <location>
        <begin position="12"/>
        <end position="35"/>
    </location>
</feature>
<evidence type="ECO:0000313" key="12">
    <source>
        <dbReference type="WBParaSite" id="PDA_v2.g26188.t1"/>
    </source>
</evidence>
<evidence type="ECO:0000256" key="6">
    <source>
        <dbReference type="ARBA" id="ARBA00023002"/>
    </source>
</evidence>
<evidence type="ECO:0000256" key="5">
    <source>
        <dbReference type="ARBA" id="ARBA00022955"/>
    </source>
</evidence>
<sequence length="316" mass="35722">MVCFQCIFDSFAYLSLAYILYRLFWSIYIIIYPYLIATPLNLHKLAGNAKWAIITGSTDGIGKEYAKQLAQKGFNIILISRTQTKLDSVKDEIKKECKNVEIETIAYDFKNANLDDYKKEILSKIEKKDIGILVNNVGLAYECPDMLHKVDLQTNADICIVNTVGVSVLTAAVLPQMVKRNSGIIVNISSGTAYMNIPYLSIYSSTKAYINHFTNILRSEYSDTNIIIQTICPFYVKTNMSKVDETFFNLSPKNFVQSALKTIGIIDETTGCIQHQIQAVAFGLPQFILDYGMKFQTEIFKKKAAAFQREKSAKHK</sequence>
<evidence type="ECO:0000256" key="9">
    <source>
        <dbReference type="ARBA" id="ARBA00038261"/>
    </source>
</evidence>
<name>A0A914QAI4_9BILA</name>
<dbReference type="GO" id="GO:0030497">
    <property type="term" value="P:fatty acid elongation"/>
    <property type="evidence" value="ECO:0007669"/>
    <property type="project" value="TreeGrafter"/>
</dbReference>
<dbReference type="FunFam" id="3.40.50.720:FF:000137">
    <property type="entry name" value="Hydroxysteroid (17-beta) dehydrogenase 3"/>
    <property type="match status" value="1"/>
</dbReference>
<dbReference type="Gene3D" id="3.40.50.720">
    <property type="entry name" value="NAD(P)-binding Rossmann-like Domain"/>
    <property type="match status" value="1"/>
</dbReference>
<dbReference type="PRINTS" id="PR00081">
    <property type="entry name" value="GDHRDH"/>
</dbReference>
<dbReference type="GO" id="GO:0016491">
    <property type="term" value="F:oxidoreductase activity"/>
    <property type="evidence" value="ECO:0007669"/>
    <property type="project" value="UniProtKB-KW"/>
</dbReference>
<keyword evidence="10" id="KW-0472">Membrane</keyword>
<keyword evidence="4" id="KW-0521">NADP</keyword>
<dbReference type="CDD" id="cd05356">
    <property type="entry name" value="17beta-HSD1_like_SDR_c"/>
    <property type="match status" value="1"/>
</dbReference>
<dbReference type="SUPFAM" id="SSF51735">
    <property type="entry name" value="NAD(P)-binding Rossmann-fold domains"/>
    <property type="match status" value="1"/>
</dbReference>
<comment type="pathway">
    <text evidence="1">Lipid metabolism; fatty acid biosynthesis.</text>
</comment>
<reference evidence="12" key="1">
    <citation type="submission" date="2022-11" db="UniProtKB">
        <authorList>
            <consortium name="WormBaseParasite"/>
        </authorList>
    </citation>
    <scope>IDENTIFICATION</scope>
</reference>
<keyword evidence="7" id="KW-0443">Lipid metabolism</keyword>
<evidence type="ECO:0000256" key="7">
    <source>
        <dbReference type="ARBA" id="ARBA00023098"/>
    </source>
</evidence>